<name>A0A9X0DB53_9CNID</name>
<protein>
    <recommendedName>
        <fullName evidence="12">Zinc finger protein</fullName>
    </recommendedName>
</protein>
<evidence type="ECO:0000256" key="2">
    <source>
        <dbReference type="ARBA" id="ARBA00022771"/>
    </source>
</evidence>
<dbReference type="InterPro" id="IPR037274">
    <property type="entry name" value="Znf_CHY_sf"/>
</dbReference>
<evidence type="ECO:0000313" key="11">
    <source>
        <dbReference type="Proteomes" id="UP001163046"/>
    </source>
</evidence>
<comment type="caution">
    <text evidence="10">The sequence shown here is derived from an EMBL/GenBank/DDBJ whole genome shotgun (WGS) entry which is preliminary data.</text>
</comment>
<dbReference type="GO" id="GO:0016567">
    <property type="term" value="P:protein ubiquitination"/>
    <property type="evidence" value="ECO:0007669"/>
    <property type="project" value="TreeGrafter"/>
</dbReference>
<dbReference type="GO" id="GO:0006511">
    <property type="term" value="P:ubiquitin-dependent protein catabolic process"/>
    <property type="evidence" value="ECO:0007669"/>
    <property type="project" value="TreeGrafter"/>
</dbReference>
<evidence type="ECO:0000256" key="4">
    <source>
        <dbReference type="PROSITE-ProRule" id="PRU00601"/>
    </source>
</evidence>
<keyword evidence="5" id="KW-0175">Coiled coil</keyword>
<dbReference type="PROSITE" id="PS51270">
    <property type="entry name" value="ZF_CTCHY"/>
    <property type="match status" value="1"/>
</dbReference>
<dbReference type="PROSITE" id="PS50089">
    <property type="entry name" value="ZF_RING_2"/>
    <property type="match status" value="1"/>
</dbReference>
<dbReference type="SUPFAM" id="SSF57850">
    <property type="entry name" value="RING/U-box"/>
    <property type="match status" value="1"/>
</dbReference>
<feature type="compositionally biased region" description="Polar residues" evidence="6">
    <location>
        <begin position="87"/>
        <end position="102"/>
    </location>
</feature>
<dbReference type="GO" id="GO:0008270">
    <property type="term" value="F:zinc ion binding"/>
    <property type="evidence" value="ECO:0007669"/>
    <property type="project" value="UniProtKB-KW"/>
</dbReference>
<dbReference type="Pfam" id="PF13639">
    <property type="entry name" value="zf-RING_2"/>
    <property type="match status" value="1"/>
</dbReference>
<feature type="domain" description="CHY-type" evidence="8">
    <location>
        <begin position="179"/>
        <end position="252"/>
    </location>
</feature>
<dbReference type="SMART" id="SM00184">
    <property type="entry name" value="RING"/>
    <property type="match status" value="1"/>
</dbReference>
<evidence type="ECO:0000259" key="7">
    <source>
        <dbReference type="PROSITE" id="PS50089"/>
    </source>
</evidence>
<dbReference type="GO" id="GO:0061630">
    <property type="term" value="F:ubiquitin protein ligase activity"/>
    <property type="evidence" value="ECO:0007669"/>
    <property type="project" value="TreeGrafter"/>
</dbReference>
<feature type="domain" description="RING-type" evidence="7">
    <location>
        <begin position="317"/>
        <end position="357"/>
    </location>
</feature>
<evidence type="ECO:0000256" key="5">
    <source>
        <dbReference type="SAM" id="Coils"/>
    </source>
</evidence>
<dbReference type="Gene3D" id="3.30.40.10">
    <property type="entry name" value="Zinc/RING finger domain, C3HC4 (zinc finger)"/>
    <property type="match status" value="1"/>
</dbReference>
<evidence type="ECO:0000256" key="3">
    <source>
        <dbReference type="ARBA" id="ARBA00022833"/>
    </source>
</evidence>
<dbReference type="AlphaFoldDB" id="A0A9X0DB53"/>
<dbReference type="EMBL" id="MU825398">
    <property type="protein sequence ID" value="KAJ7393191.1"/>
    <property type="molecule type" value="Genomic_DNA"/>
</dbReference>
<dbReference type="Pfam" id="PF05495">
    <property type="entry name" value="zf-CHY"/>
    <property type="match status" value="1"/>
</dbReference>
<evidence type="ECO:0008006" key="12">
    <source>
        <dbReference type="Google" id="ProtNLM"/>
    </source>
</evidence>
<feature type="region of interest" description="Disordered" evidence="6">
    <location>
        <begin position="1"/>
        <end position="32"/>
    </location>
</feature>
<dbReference type="OrthoDB" id="411372at2759"/>
<feature type="domain" description="CTCHY-type" evidence="9">
    <location>
        <begin position="254"/>
        <end position="316"/>
    </location>
</feature>
<dbReference type="SUPFAM" id="SSF161245">
    <property type="entry name" value="Zinc hairpin stack"/>
    <property type="match status" value="1"/>
</dbReference>
<accession>A0A9X0DB53</accession>
<evidence type="ECO:0000256" key="6">
    <source>
        <dbReference type="SAM" id="MobiDB-lite"/>
    </source>
</evidence>
<feature type="region of interest" description="Disordered" evidence="6">
    <location>
        <begin position="75"/>
        <end position="102"/>
    </location>
</feature>
<keyword evidence="11" id="KW-1185">Reference proteome</keyword>
<evidence type="ECO:0000259" key="8">
    <source>
        <dbReference type="PROSITE" id="PS51266"/>
    </source>
</evidence>
<dbReference type="SUPFAM" id="SSF161219">
    <property type="entry name" value="CHY zinc finger-like"/>
    <property type="match status" value="1"/>
</dbReference>
<feature type="compositionally biased region" description="Polar residues" evidence="6">
    <location>
        <begin position="17"/>
        <end position="32"/>
    </location>
</feature>
<dbReference type="CDD" id="cd16448">
    <property type="entry name" value="RING-H2"/>
    <property type="match status" value="1"/>
</dbReference>
<evidence type="ECO:0000256" key="1">
    <source>
        <dbReference type="ARBA" id="ARBA00022723"/>
    </source>
</evidence>
<gene>
    <name evidence="10" type="ORF">OS493_006157</name>
</gene>
<dbReference type="InterPro" id="IPR008913">
    <property type="entry name" value="Znf_CHY"/>
</dbReference>
<dbReference type="Proteomes" id="UP001163046">
    <property type="component" value="Unassembled WGS sequence"/>
</dbReference>
<feature type="coiled-coil region" evidence="5">
    <location>
        <begin position="111"/>
        <end position="169"/>
    </location>
</feature>
<evidence type="ECO:0000259" key="9">
    <source>
        <dbReference type="PROSITE" id="PS51270"/>
    </source>
</evidence>
<sequence>MRKSNGADSGLVRVAESTRTSEYGPFSANNNTLNTAGDRVVAAAANREGNLDPPHIDAAFPSGNSRVSRLVAGANTEPRGAEAALPSANTRGSMLNRDFGTSSVESTDNSLLALEQRVEEACAMVERVLREREERELFGREIEKKEREIRELRARKRREREARELEEASRWPQEQEAITGRSQWLCEHYQRHCRVRFPCCSHFYSCHRCHNNSKACDNEEAKASHATHLKCSFCQQEQEIGEDSGKCRSCGGNMSAYFCSICKHFTSVDKNPYHCEKCGICRIHEDKSFHCVVCNVCLDKRLEGKHKCRPDSGHDECCICLEDAFSGCQILPCSHKVHRECAIAMIQNGIRTCPVCRHPLYSSAASE</sequence>
<keyword evidence="3" id="KW-0862">Zinc</keyword>
<dbReference type="InterPro" id="IPR001841">
    <property type="entry name" value="Znf_RING"/>
</dbReference>
<keyword evidence="2 4" id="KW-0863">Zinc-finger</keyword>
<dbReference type="InterPro" id="IPR013083">
    <property type="entry name" value="Znf_RING/FYVE/PHD"/>
</dbReference>
<evidence type="ECO:0000313" key="10">
    <source>
        <dbReference type="EMBL" id="KAJ7393191.1"/>
    </source>
</evidence>
<keyword evidence="1" id="KW-0479">Metal-binding</keyword>
<dbReference type="InterPro" id="IPR037275">
    <property type="entry name" value="Znf_CTCHY_sf"/>
</dbReference>
<dbReference type="PANTHER" id="PTHR21319">
    <property type="entry name" value="RING FINGER AND CHY ZINC FINGER DOMAIN-CONTAINING PROTEIN 1"/>
    <property type="match status" value="1"/>
</dbReference>
<reference evidence="10" key="1">
    <citation type="submission" date="2023-01" db="EMBL/GenBank/DDBJ databases">
        <title>Genome assembly of the deep-sea coral Lophelia pertusa.</title>
        <authorList>
            <person name="Herrera S."/>
            <person name="Cordes E."/>
        </authorList>
    </citation>
    <scope>NUCLEOTIDE SEQUENCE</scope>
    <source>
        <strain evidence="10">USNM1676648</strain>
        <tissue evidence="10">Polyp</tissue>
    </source>
</reference>
<proteinExistence type="predicted"/>
<dbReference type="InterPro" id="IPR017921">
    <property type="entry name" value="Znf_CTCHY"/>
</dbReference>
<dbReference type="GO" id="GO:0005634">
    <property type="term" value="C:nucleus"/>
    <property type="evidence" value="ECO:0007669"/>
    <property type="project" value="TreeGrafter"/>
</dbReference>
<dbReference type="PANTHER" id="PTHR21319:SF53">
    <property type="entry name" value="RING FINGER AND CHY ZINC FINGER DOMAIN-CONTAINING PROTEIN 1"/>
    <property type="match status" value="1"/>
</dbReference>
<dbReference type="PROSITE" id="PS51266">
    <property type="entry name" value="ZF_CHY"/>
    <property type="match status" value="1"/>
</dbReference>
<organism evidence="10 11">
    <name type="scientific">Desmophyllum pertusum</name>
    <dbReference type="NCBI Taxonomy" id="174260"/>
    <lineage>
        <taxon>Eukaryota</taxon>
        <taxon>Metazoa</taxon>
        <taxon>Cnidaria</taxon>
        <taxon>Anthozoa</taxon>
        <taxon>Hexacorallia</taxon>
        <taxon>Scleractinia</taxon>
        <taxon>Caryophylliina</taxon>
        <taxon>Caryophylliidae</taxon>
        <taxon>Desmophyllum</taxon>
    </lineage>
</organism>